<dbReference type="GO" id="GO:0006355">
    <property type="term" value="P:regulation of DNA-templated transcription"/>
    <property type="evidence" value="ECO:0007669"/>
    <property type="project" value="InterPro"/>
</dbReference>
<dbReference type="GO" id="GO:0000160">
    <property type="term" value="P:phosphorelay signal transduction system"/>
    <property type="evidence" value="ECO:0007669"/>
    <property type="project" value="InterPro"/>
</dbReference>
<proteinExistence type="inferred from homology"/>
<evidence type="ECO:0000313" key="5">
    <source>
        <dbReference type="EMBL" id="MBA8954273.1"/>
    </source>
</evidence>
<evidence type="ECO:0000313" key="6">
    <source>
        <dbReference type="Proteomes" id="UP000572680"/>
    </source>
</evidence>
<dbReference type="Gene3D" id="1.25.40.10">
    <property type="entry name" value="Tetratricopeptide repeat domain"/>
    <property type="match status" value="2"/>
</dbReference>
<dbReference type="SUPFAM" id="SSF52540">
    <property type="entry name" value="P-loop containing nucleoside triphosphate hydrolases"/>
    <property type="match status" value="1"/>
</dbReference>
<dbReference type="SMART" id="SM01043">
    <property type="entry name" value="BTAD"/>
    <property type="match status" value="1"/>
</dbReference>
<sequence>MRFGVLGQTRAWRADGTEIPLGGPARRALLALLLERPGEVVPAGLLVEELYGGDGAHALQAQVSRLRRDLVVERAGPGYRLDARPEAVDAGRFERLAGEGRAALRAGDPGGAARLLREALDLWRGEAFADAPGRATALRLEERRLTALEDRLEADLATGRDVVPELRGLAAAHPLRERLHALLMRALRAEGRPAEALSVFEGTRRTLAAELGADPSPDLAGLHRDLLTAAPARPPAPLTGFVGRADEIAGLRGLLADARLVTLVGPGGVGKTRLSIEVTRRWDGEVCFVPLAAVGEAAGLPLALLGALGLRDGGLLSGPGGEPVERLVTALGDRELLLVLDNCEHLVEPVADLAWGLLSSCPGLRVLATGREPLGVTGEHLWQVRPLPGDAAERLFTERARAVRRGFVPDARVGRVCRALDDLPLAIELAAARLRTLTLEELTDRLDDRLGDRLGLPGSRAGEARHRTLRAVVGWSWDLLTGEERRAAARFSVFAGGATAAAARAVCGPGKAESLVDKSLLEFDNGRFRMLETIRAYAAERLAALGETADAERAHLAHHLETARALAPDLLGRGQLAALRALAADHDDLMAALRRTVRAGDADAGLRLLAALSTYLWISGRCRDAAGTAGALLDLAGDAVPAGLEEEYALCATVAASDRAGLAAWRRHRDTAAAAVLAGDGPRRHPALGFLWLMARAADSSIELAYALIHADLRSPHPWARAAAHLMCGYPETARGDAARAEAEFGRARTLFREAGDRWGTAFATDSLAGLLALRGEWDRAVALTDEALRLMEELGAVDDQCDLLCNRGDQRFAADPDGAREDYARAAGLARRAGSATYLASALRGLGDVALWRGDVAGARRLYEEALDRFDPRWLRTLGSRARAFVGAGRVAVRAGDTAGARERFRQAAASAASLGVYYESARAAVAMAGIEPDPAAAARLLGAASALRGALDDGEWRAAADTVRSALGDDAYDAAFADGARLRRDGALRLLGVGEDVIAAAPVLAGPPVSER</sequence>
<dbReference type="InterPro" id="IPR016032">
    <property type="entry name" value="Sig_transdc_resp-reg_C-effctor"/>
</dbReference>
<dbReference type="SMART" id="SM00862">
    <property type="entry name" value="Trans_reg_C"/>
    <property type="match status" value="1"/>
</dbReference>
<dbReference type="CDD" id="cd15831">
    <property type="entry name" value="BTAD"/>
    <property type="match status" value="1"/>
</dbReference>
<keyword evidence="2 5" id="KW-0238">DNA-binding</keyword>
<dbReference type="InterPro" id="IPR027417">
    <property type="entry name" value="P-loop_NTPase"/>
</dbReference>
<organism evidence="5 6">
    <name type="scientific">Actinomadura namibiensis</name>
    <dbReference type="NCBI Taxonomy" id="182080"/>
    <lineage>
        <taxon>Bacteria</taxon>
        <taxon>Bacillati</taxon>
        <taxon>Actinomycetota</taxon>
        <taxon>Actinomycetes</taxon>
        <taxon>Streptosporangiales</taxon>
        <taxon>Thermomonosporaceae</taxon>
        <taxon>Actinomadura</taxon>
    </lineage>
</organism>
<dbReference type="PANTHER" id="PTHR47691">
    <property type="entry name" value="REGULATOR-RELATED"/>
    <property type="match status" value="1"/>
</dbReference>
<dbReference type="Proteomes" id="UP000572680">
    <property type="component" value="Unassembled WGS sequence"/>
</dbReference>
<dbReference type="InterPro" id="IPR036388">
    <property type="entry name" value="WH-like_DNA-bd_sf"/>
</dbReference>
<dbReference type="PRINTS" id="PR00364">
    <property type="entry name" value="DISEASERSIST"/>
</dbReference>
<evidence type="ECO:0000259" key="3">
    <source>
        <dbReference type="SMART" id="SM00862"/>
    </source>
</evidence>
<comment type="similarity">
    <text evidence="1">Belongs to the AfsR/DnrI/RedD regulatory family.</text>
</comment>
<dbReference type="InterPro" id="IPR011990">
    <property type="entry name" value="TPR-like_helical_dom_sf"/>
</dbReference>
<reference evidence="5 6" key="1">
    <citation type="submission" date="2020-08" db="EMBL/GenBank/DDBJ databases">
        <title>Genomic Encyclopedia of Type Strains, Phase IV (KMG-IV): sequencing the most valuable type-strain genomes for metagenomic binning, comparative biology and taxonomic classification.</title>
        <authorList>
            <person name="Goeker M."/>
        </authorList>
    </citation>
    <scope>NUCLEOTIDE SEQUENCE [LARGE SCALE GENOMIC DNA]</scope>
    <source>
        <strain evidence="5 6">DSM 44197</strain>
    </source>
</reference>
<dbReference type="SUPFAM" id="SSF46894">
    <property type="entry name" value="C-terminal effector domain of the bipartite response regulators"/>
    <property type="match status" value="1"/>
</dbReference>
<dbReference type="PANTHER" id="PTHR47691:SF3">
    <property type="entry name" value="HTH-TYPE TRANSCRIPTIONAL REGULATOR RV0890C-RELATED"/>
    <property type="match status" value="1"/>
</dbReference>
<feature type="domain" description="OmpR/PhoB-type" evidence="3">
    <location>
        <begin position="16"/>
        <end position="81"/>
    </location>
</feature>
<dbReference type="GO" id="GO:0003677">
    <property type="term" value="F:DNA binding"/>
    <property type="evidence" value="ECO:0007669"/>
    <property type="project" value="UniProtKB-KW"/>
</dbReference>
<feature type="domain" description="Bacterial transcriptional activator" evidence="4">
    <location>
        <begin position="88"/>
        <end position="227"/>
    </location>
</feature>
<evidence type="ECO:0000256" key="2">
    <source>
        <dbReference type="ARBA" id="ARBA00023125"/>
    </source>
</evidence>
<dbReference type="Gene3D" id="1.10.10.10">
    <property type="entry name" value="Winged helix-like DNA-binding domain superfamily/Winged helix DNA-binding domain"/>
    <property type="match status" value="1"/>
</dbReference>
<dbReference type="InterPro" id="IPR005158">
    <property type="entry name" value="BTAD"/>
</dbReference>
<evidence type="ECO:0000256" key="1">
    <source>
        <dbReference type="ARBA" id="ARBA00005820"/>
    </source>
</evidence>
<keyword evidence="6" id="KW-1185">Reference proteome</keyword>
<protein>
    <submittedName>
        <fullName evidence="5">Putative ATPase/DNA-binding SARP family transcriptional activator</fullName>
    </submittedName>
</protein>
<evidence type="ECO:0000259" key="4">
    <source>
        <dbReference type="SMART" id="SM01043"/>
    </source>
</evidence>
<dbReference type="EMBL" id="JACJIA010000008">
    <property type="protein sequence ID" value="MBA8954273.1"/>
    <property type="molecule type" value="Genomic_DNA"/>
</dbReference>
<comment type="caution">
    <text evidence="5">The sequence shown here is derived from an EMBL/GenBank/DDBJ whole genome shotgun (WGS) entry which is preliminary data.</text>
</comment>
<dbReference type="RefSeq" id="WP_182846363.1">
    <property type="nucleotide sequence ID" value="NZ_JACJIA010000008.1"/>
</dbReference>
<dbReference type="Pfam" id="PF03704">
    <property type="entry name" value="BTAD"/>
    <property type="match status" value="1"/>
</dbReference>
<dbReference type="InterPro" id="IPR001867">
    <property type="entry name" value="OmpR/PhoB-type_DNA-bd"/>
</dbReference>
<dbReference type="AlphaFoldDB" id="A0A7W3LTZ1"/>
<name>A0A7W3LTZ1_ACTNM</name>
<accession>A0A7W3LTZ1</accession>
<dbReference type="SUPFAM" id="SSF48452">
    <property type="entry name" value="TPR-like"/>
    <property type="match status" value="3"/>
</dbReference>
<gene>
    <name evidence="5" type="ORF">HNR61_005927</name>
</gene>